<name>A0AAX4FWS4_9EURY</name>
<accession>A0AAX4FWS4</accession>
<dbReference type="RefSeq" id="WP_318622211.1">
    <property type="nucleotide sequence ID" value="NZ_CP137642.1"/>
</dbReference>
<keyword evidence="1" id="KW-0472">Membrane</keyword>
<evidence type="ECO:0000313" key="2">
    <source>
        <dbReference type="EMBL" id="WOX58391.1"/>
    </source>
</evidence>
<keyword evidence="1" id="KW-1133">Transmembrane helix</keyword>
<dbReference type="AlphaFoldDB" id="A0AAX4FWS4"/>
<protein>
    <submittedName>
        <fullName evidence="2">Uncharacterized protein</fullName>
    </submittedName>
</protein>
<evidence type="ECO:0000256" key="1">
    <source>
        <dbReference type="SAM" id="Phobius"/>
    </source>
</evidence>
<dbReference type="KEGG" id="mrc:R6Y96_03905"/>
<gene>
    <name evidence="2" type="ORF">R6Y96_03905</name>
</gene>
<reference evidence="2 3" key="1">
    <citation type="submission" date="2023-10" db="EMBL/GenBank/DDBJ databases">
        <title>The complete genome sequence of Methanoculleus receptaculi DSM 18860.</title>
        <authorList>
            <person name="Lai S.-J."/>
            <person name="You Y.-T."/>
            <person name="Chen S.-C."/>
        </authorList>
    </citation>
    <scope>NUCLEOTIDE SEQUENCE [LARGE SCALE GENOMIC DNA]</scope>
    <source>
        <strain evidence="2 3">DSM 18860</strain>
    </source>
</reference>
<organism evidence="2 3">
    <name type="scientific">Methanoculleus receptaculi</name>
    <dbReference type="NCBI Taxonomy" id="394967"/>
    <lineage>
        <taxon>Archaea</taxon>
        <taxon>Methanobacteriati</taxon>
        <taxon>Methanobacteriota</taxon>
        <taxon>Stenosarchaea group</taxon>
        <taxon>Methanomicrobia</taxon>
        <taxon>Methanomicrobiales</taxon>
        <taxon>Methanomicrobiaceae</taxon>
        <taxon>Methanoculleus</taxon>
    </lineage>
</organism>
<dbReference type="EMBL" id="CP137642">
    <property type="protein sequence ID" value="WOX58391.1"/>
    <property type="molecule type" value="Genomic_DNA"/>
</dbReference>
<dbReference type="GeneID" id="85732272"/>
<sequence length="56" mass="6001">MILILLSKILVDGTVQDLPLLLVFGAGVLTPFLGVGVIGGYASSSRIREYRDLIRA</sequence>
<proteinExistence type="predicted"/>
<keyword evidence="3" id="KW-1185">Reference proteome</keyword>
<keyword evidence="1" id="KW-0812">Transmembrane</keyword>
<evidence type="ECO:0000313" key="3">
    <source>
        <dbReference type="Proteomes" id="UP001305652"/>
    </source>
</evidence>
<dbReference type="Proteomes" id="UP001305652">
    <property type="component" value="Chromosome"/>
</dbReference>
<feature type="transmembrane region" description="Helical" evidence="1">
    <location>
        <begin position="20"/>
        <end position="42"/>
    </location>
</feature>